<dbReference type="Proteomes" id="UP000029273">
    <property type="component" value="Unassembled WGS sequence"/>
</dbReference>
<dbReference type="InterPro" id="IPR043137">
    <property type="entry name" value="GGT_ssub_C"/>
</dbReference>
<protein>
    <recommendedName>
        <fullName evidence="3">Gamma-glutamyltransferase</fullName>
    </recommendedName>
</protein>
<dbReference type="EMBL" id="JQSG02000002">
    <property type="protein sequence ID" value="OBS10099.1"/>
    <property type="molecule type" value="Genomic_DNA"/>
</dbReference>
<dbReference type="PRINTS" id="PR01210">
    <property type="entry name" value="GGTRANSPTASE"/>
</dbReference>
<dbReference type="OrthoDB" id="5297205at2"/>
<reference evidence="1 2" key="1">
    <citation type="journal article" date="2014" name="Genome Announc.">
        <title>Draft Genome Sequence of the Iron-Oxidizing, Acidophilic, and Halotolerant 'Thiobacillus prosperus' Type Strain DSM 5130.</title>
        <authorList>
            <person name="Ossandon F.J."/>
            <person name="Cardenas J.P."/>
            <person name="Corbett M."/>
            <person name="Quatrini R."/>
            <person name="Holmes D.S."/>
            <person name="Watkin E."/>
        </authorList>
    </citation>
    <scope>NUCLEOTIDE SEQUENCE [LARGE SCALE GENOMIC DNA]</scope>
    <source>
        <strain evidence="1 2">DSM 5130</strain>
    </source>
</reference>
<dbReference type="Gene3D" id="3.60.20.40">
    <property type="match status" value="1"/>
</dbReference>
<dbReference type="PANTHER" id="PTHR43881:SF1">
    <property type="entry name" value="GAMMA-GLUTAMYLTRANSPEPTIDASE (AFU_ORTHOLOGUE AFUA_4G13580)"/>
    <property type="match status" value="1"/>
</dbReference>
<gene>
    <name evidence="1" type="ORF">Thpro_021149</name>
</gene>
<keyword evidence="2" id="KW-1185">Reference proteome</keyword>
<sequence length="521" mass="54662">MTDRNPIYAPRGAVATSQPLATEAGLEMLRRGGSAVDAAIAAAAALTVVEPTSNGIGSDLMALIWEDGRLQGVIAGGAAPARLDPARLLAPGRSDRGWASVTAPAAPAGWRALSERYGRLPLDELLRPAADYAEHGFPLSPVVSHLWRMTARALAAEGTRAEMRAFADSFLPAGFEPQAGVWYRNLDQARTLRRLADSRMEALYGGDIGEAIARHASETGGDLALEDLAAVEVEWVAPLGVPVFGHQLWGLPPPTQGVVTLMAAAIVDRLGDDPDPVRLQHDGIEAIKQAYRAALAFIADGPEARAAALACLDPVQIAELAGRIGPEASEVELGRSIGAGTVYLSAADANGQMISLIQSNYMGFGAFVCPPGTGIALNNRAACFDPRPGHPNAPRAGARPYNTIIPGFLTREGAPLGPFGVMGGFMQPQGQLQFLLNLAVRGMDPQRALDTPRWRWLKGLEVAVEPRWTQAAMAALAARGHRLAVQAELSGFGRGQAVLRNPGGGYVAGSDSRADGLAQGC</sequence>
<proteinExistence type="predicted"/>
<dbReference type="Pfam" id="PF01019">
    <property type="entry name" value="G_glu_transpept"/>
    <property type="match status" value="1"/>
</dbReference>
<evidence type="ECO:0008006" key="3">
    <source>
        <dbReference type="Google" id="ProtNLM"/>
    </source>
</evidence>
<evidence type="ECO:0000313" key="1">
    <source>
        <dbReference type="EMBL" id="OBS10099.1"/>
    </source>
</evidence>
<dbReference type="SUPFAM" id="SSF56235">
    <property type="entry name" value="N-terminal nucleophile aminohydrolases (Ntn hydrolases)"/>
    <property type="match status" value="1"/>
</dbReference>
<dbReference type="AlphaFoldDB" id="A0A1A6C6A6"/>
<dbReference type="Gene3D" id="1.10.246.130">
    <property type="match status" value="1"/>
</dbReference>
<dbReference type="InterPro" id="IPR029055">
    <property type="entry name" value="Ntn_hydrolases_N"/>
</dbReference>
<dbReference type="PANTHER" id="PTHR43881">
    <property type="entry name" value="GAMMA-GLUTAMYLTRANSPEPTIDASE (AFU_ORTHOLOGUE AFUA_4G13580)"/>
    <property type="match status" value="1"/>
</dbReference>
<evidence type="ECO:0000313" key="2">
    <source>
        <dbReference type="Proteomes" id="UP000029273"/>
    </source>
</evidence>
<name>A0A1A6C6A6_9GAMM</name>
<dbReference type="InterPro" id="IPR043138">
    <property type="entry name" value="GGT_lsub"/>
</dbReference>
<comment type="caution">
    <text evidence="1">The sequence shown here is derived from an EMBL/GenBank/DDBJ whole genome shotgun (WGS) entry which is preliminary data.</text>
</comment>
<organism evidence="1 2">
    <name type="scientific">Acidihalobacter prosperus</name>
    <dbReference type="NCBI Taxonomy" id="160660"/>
    <lineage>
        <taxon>Bacteria</taxon>
        <taxon>Pseudomonadati</taxon>
        <taxon>Pseudomonadota</taxon>
        <taxon>Gammaproteobacteria</taxon>
        <taxon>Chromatiales</taxon>
        <taxon>Ectothiorhodospiraceae</taxon>
        <taxon>Acidihalobacter</taxon>
    </lineage>
</organism>
<dbReference type="RefSeq" id="WP_038088320.1">
    <property type="nucleotide sequence ID" value="NZ_JQSG02000002.1"/>
</dbReference>
<dbReference type="InterPro" id="IPR052896">
    <property type="entry name" value="GGT-like_enzyme"/>
</dbReference>
<accession>A0A1A6C6A6</accession>